<dbReference type="InterPro" id="IPR012341">
    <property type="entry name" value="6hp_glycosidase-like_sf"/>
</dbReference>
<dbReference type="InterPro" id="IPR006451">
    <property type="entry name" value="Glycogen_debranch_arc"/>
</dbReference>
<dbReference type="PANTHER" id="PTHR10569">
    <property type="entry name" value="GLYCOGEN DEBRANCHING ENZYME"/>
    <property type="match status" value="1"/>
</dbReference>
<dbReference type="GO" id="GO:0004134">
    <property type="term" value="F:4-alpha-glucanotransferase activity"/>
    <property type="evidence" value="ECO:0007669"/>
    <property type="project" value="InterPro"/>
</dbReference>
<feature type="domain" description="Glycogen debranching enzyme bacterial and archaeal type N-terminal" evidence="2">
    <location>
        <begin position="19"/>
        <end position="237"/>
    </location>
</feature>
<organism evidence="3 4">
    <name type="scientific">Tectimicrobiota bacterium</name>
    <dbReference type="NCBI Taxonomy" id="2528274"/>
    <lineage>
        <taxon>Bacteria</taxon>
        <taxon>Pseudomonadati</taxon>
        <taxon>Nitrospinota/Tectimicrobiota group</taxon>
        <taxon>Candidatus Tectimicrobiota</taxon>
    </lineage>
</organism>
<gene>
    <name evidence="3" type="ORF">HYY65_05275</name>
</gene>
<reference evidence="3" key="1">
    <citation type="submission" date="2020-07" db="EMBL/GenBank/DDBJ databases">
        <title>Huge and variable diversity of episymbiotic CPR bacteria and DPANN archaea in groundwater ecosystems.</title>
        <authorList>
            <person name="He C.Y."/>
            <person name="Keren R."/>
            <person name="Whittaker M."/>
            <person name="Farag I.F."/>
            <person name="Doudna J."/>
            <person name="Cate J.H.D."/>
            <person name="Banfield J.F."/>
        </authorList>
    </citation>
    <scope>NUCLEOTIDE SEQUENCE</scope>
    <source>
        <strain evidence="3">NC_groundwater_717_Ag_S-0.2um_59_8</strain>
    </source>
</reference>
<dbReference type="AlphaFoldDB" id="A0A932LZT6"/>
<evidence type="ECO:0000313" key="4">
    <source>
        <dbReference type="Proteomes" id="UP000741360"/>
    </source>
</evidence>
<dbReference type="NCBIfam" id="TIGR01561">
    <property type="entry name" value="gde_arch"/>
    <property type="match status" value="1"/>
</dbReference>
<dbReference type="Pfam" id="PF12439">
    <property type="entry name" value="GDE_N"/>
    <property type="match status" value="1"/>
</dbReference>
<dbReference type="EMBL" id="JACPSX010000094">
    <property type="protein sequence ID" value="MBI3014468.1"/>
    <property type="molecule type" value="Genomic_DNA"/>
</dbReference>
<dbReference type="InterPro" id="IPR008928">
    <property type="entry name" value="6-hairpin_glycosidase_sf"/>
</dbReference>
<dbReference type="Proteomes" id="UP000741360">
    <property type="component" value="Unassembled WGS sequence"/>
</dbReference>
<protein>
    <submittedName>
        <fullName evidence="3">Glycogen debranching enzyme family protein</fullName>
    </submittedName>
</protein>
<dbReference type="Pfam" id="PF06202">
    <property type="entry name" value="GDE_C"/>
    <property type="match status" value="1"/>
</dbReference>
<comment type="caution">
    <text evidence="3">The sequence shown here is derived from an EMBL/GenBank/DDBJ whole genome shotgun (WGS) entry which is preliminary data.</text>
</comment>
<feature type="domain" description="Glycogen debranching enzyme C-terminal" evidence="1">
    <location>
        <begin position="289"/>
        <end position="652"/>
    </location>
</feature>
<proteinExistence type="predicted"/>
<dbReference type="SUPFAM" id="SSF48208">
    <property type="entry name" value="Six-hairpin glycosidases"/>
    <property type="match status" value="1"/>
</dbReference>
<dbReference type="GO" id="GO:0004135">
    <property type="term" value="F:amylo-alpha-1,6-glucosidase activity"/>
    <property type="evidence" value="ECO:0007669"/>
    <property type="project" value="InterPro"/>
</dbReference>
<dbReference type="FunFam" id="1.50.10.10:FF:000073">
    <property type="entry name" value="Glycogen debranching enzyme, hypothetical (TreX-like)"/>
    <property type="match status" value="1"/>
</dbReference>
<dbReference type="PANTHER" id="PTHR10569:SF2">
    <property type="entry name" value="GLYCOGEN DEBRANCHING ENZYME"/>
    <property type="match status" value="1"/>
</dbReference>
<evidence type="ECO:0000313" key="3">
    <source>
        <dbReference type="EMBL" id="MBI3014468.1"/>
    </source>
</evidence>
<dbReference type="InterPro" id="IPR032790">
    <property type="entry name" value="GDE_C"/>
</dbReference>
<sequence>MIINWGREICGNLAAAESREWLCTNGLGGYASGTVAGTLTRRYHGLLVAALQPPLGRTLLVAKLDETMEHDGLRRPLFTNRWADGTVDPHGYRQIQEFRLEGTTPVWTYAGADALLEKRVWMEPGANTTNVRYYLLRAAAPVSLELKALLNYRDYHASTRGLDWQMDVEAIPNGLRVVAFAGAQPVRILAPHAEAVPVHIWYEGFELLRERERGLDHLDDHLHAGTFRFTLRPGKALTVILTIAEAPLVDEKAVWVRRQRHEARLLQSWRKSRPSARKAPAWIKHLVLAADQFVVRRPFPDDPEGMSVIAGYHWFGDWGRDTMISLPGLALCTGRPEVARRILTTFARFVDQGMLPNRFPDSGEEPEYNTVDAALWYFEAIRSYHAATRDNAFLARLFPLLEEIIQRYREGTRYGIIEDPSDGLLRSGQPGIQLTWMDAKVGDWIVTTRMGKPVEINALWYNALSTMTIFARKLKQPADRWEPMAGRVRAGFERFWNEKSGCCYDVLDGPSGHDDSLRPNQILAVSLPASPLSPERQKQVVDICARHLLTSHGLRSLAPGHPHYRGHYKGGPWERDGAYHEGTVWGWLLGPFALAHYRVYGDPATALAFLTPMAHHLNDYGVGSLAEIFDGDPPFTPRGCIAQAWTVAEILRAWYLITAGSPSFG</sequence>
<dbReference type="Gene3D" id="1.50.10.10">
    <property type="match status" value="1"/>
</dbReference>
<dbReference type="GO" id="GO:0005980">
    <property type="term" value="P:glycogen catabolic process"/>
    <property type="evidence" value="ECO:0007669"/>
    <property type="project" value="InterPro"/>
</dbReference>
<dbReference type="InterPro" id="IPR024742">
    <property type="entry name" value="Glycogen_debranch_N"/>
</dbReference>
<evidence type="ECO:0000259" key="2">
    <source>
        <dbReference type="Pfam" id="PF12439"/>
    </source>
</evidence>
<accession>A0A932LZT6</accession>
<evidence type="ECO:0000259" key="1">
    <source>
        <dbReference type="Pfam" id="PF06202"/>
    </source>
</evidence>
<name>A0A932LZT6_UNCTE</name>
<dbReference type="InterPro" id="IPR010401">
    <property type="entry name" value="AGL/Gdb1"/>
</dbReference>